<dbReference type="EMBL" id="OU892288">
    <property type="protein sequence ID" value="CAG9762693.1"/>
    <property type="molecule type" value="Genomic_DNA"/>
</dbReference>
<gene>
    <name evidence="1" type="ORF">CEUTPL_LOCUS3369</name>
</gene>
<dbReference type="Proteomes" id="UP001152799">
    <property type="component" value="Chromosome 12"/>
</dbReference>
<dbReference type="InterPro" id="IPR029060">
    <property type="entry name" value="PIN-like_dom_sf"/>
</dbReference>
<sequence length="633" mass="73191">MDTDNNSCILCQCALIEDIQVVKKVGINTVRMASLRRKDGIYNLLRNCEYMKLHRKKCYLPYILERNILRDVEKNKNNDGRTRSLHNTFDFKSNCFICGLTVEINKKLPLKYRKKVQLVETIEFREKILSFCTNQESKDYTDIVARMSCIADLVAAEGRYHRSCYQKLCNGALAQQRDENKCEKKDAFGLLFSYMESCEECQFTMTEISDKLGELDPDSDYTEKWIQTKLKEHFRSNIIITPRKKLPAIISLRIDLNSLLNKAFYESTSDDPQKEKQRILSMAASILREEVKEKIYDCSFYPDFENLHQIASEQTPKGLLFFFSELLLKEELISISSGVSVKDEKKLINCDNVQLIAKMSLQQVIGKPFSEFHVKKTFKVKTLGDVKVVGNKVNPVDVNPQQFFNRVLLTMRNENDLKTFFEHELSTYPPYFFSQGKLRKGNKSVLVSHLCKDNFDYEKPETLNNPLSVIDGGCLLHKIIWPKLVTFGDIFKIYCKHVIENFGFNSWVIFDGYSEMSTKDEEHRRRQSKITPRVEFQENTLLIFSQADFLSNTSNKERFISHLADKLKEKGIKVTHTKSDCDSIVASTAISECKAQDVVVFVNITITSVCNRNVTFLSKEIYQPAICLGTQHE</sequence>
<keyword evidence="2" id="KW-1185">Reference proteome</keyword>
<dbReference type="PANTHER" id="PTHR47018">
    <property type="entry name" value="CXC DOMAIN-CONTAINING PROTEIN-RELATED"/>
    <property type="match status" value="1"/>
</dbReference>
<name>A0A9N9QLQ0_9CUCU</name>
<organism evidence="1 2">
    <name type="scientific">Ceutorhynchus assimilis</name>
    <name type="common">cabbage seed weevil</name>
    <dbReference type="NCBI Taxonomy" id="467358"/>
    <lineage>
        <taxon>Eukaryota</taxon>
        <taxon>Metazoa</taxon>
        <taxon>Ecdysozoa</taxon>
        <taxon>Arthropoda</taxon>
        <taxon>Hexapoda</taxon>
        <taxon>Insecta</taxon>
        <taxon>Pterygota</taxon>
        <taxon>Neoptera</taxon>
        <taxon>Endopterygota</taxon>
        <taxon>Coleoptera</taxon>
        <taxon>Polyphaga</taxon>
        <taxon>Cucujiformia</taxon>
        <taxon>Curculionidae</taxon>
        <taxon>Ceutorhynchinae</taxon>
        <taxon>Ceutorhynchus</taxon>
    </lineage>
</organism>
<proteinExistence type="predicted"/>
<evidence type="ECO:0000313" key="1">
    <source>
        <dbReference type="EMBL" id="CAG9762693.1"/>
    </source>
</evidence>
<protein>
    <submittedName>
        <fullName evidence="1">Uncharacterized protein</fullName>
    </submittedName>
</protein>
<evidence type="ECO:0000313" key="2">
    <source>
        <dbReference type="Proteomes" id="UP001152799"/>
    </source>
</evidence>
<dbReference type="SUPFAM" id="SSF88723">
    <property type="entry name" value="PIN domain-like"/>
    <property type="match status" value="1"/>
</dbReference>
<accession>A0A9N9QLQ0</accession>
<reference evidence="1" key="1">
    <citation type="submission" date="2022-01" db="EMBL/GenBank/DDBJ databases">
        <authorList>
            <person name="King R."/>
        </authorList>
    </citation>
    <scope>NUCLEOTIDE SEQUENCE</scope>
</reference>
<dbReference type="OrthoDB" id="6760986at2759"/>
<dbReference type="AlphaFoldDB" id="A0A9N9QLQ0"/>